<gene>
    <name evidence="4" type="ORF">C2S53_005522</name>
</gene>
<evidence type="ECO:0000256" key="2">
    <source>
        <dbReference type="ARBA" id="ARBA00022679"/>
    </source>
</evidence>
<comment type="caution">
    <text evidence="4">The sequence shown here is derived from an EMBL/GenBank/DDBJ whole genome shotgun (WGS) entry which is preliminary data.</text>
</comment>
<protein>
    <submittedName>
        <fullName evidence="4">Uncharacterized protein</fullName>
    </submittedName>
</protein>
<keyword evidence="5" id="KW-1185">Reference proteome</keyword>
<evidence type="ECO:0000256" key="3">
    <source>
        <dbReference type="ARBA" id="ARBA00023315"/>
    </source>
</evidence>
<evidence type="ECO:0000313" key="4">
    <source>
        <dbReference type="EMBL" id="KAH6756052.1"/>
    </source>
</evidence>
<accession>A0AAD4INX0</accession>
<dbReference type="PANTHER" id="PTHR31623">
    <property type="entry name" value="F21J9.9"/>
    <property type="match status" value="1"/>
</dbReference>
<sequence length="434" mass="47573">MKISVVRRKLIKPCTPTPQNLKNYKISYIDELAPSTNIGLLLFYPSKPETTTIITQKLQQSLEKILPQFYLLAGRYIKSDHTVDCSDHGAEFVEAEASDEVDFPDIINAGTTTEQLTDLLPRGSYEVDEVTDPLLSVQITEFRRGGVIIAISVSHRISDTASLVTFVAAWSNATNSGLKATITSSFHESQAFFPGRNWDNPYGGPSRVEDPGIVIKRLCFDAEAIKSMRSKLTMNEGKQGISKVLVVSALIAKALIRLDRAKHGRSRECFINHAVNMRGRTVPNLHKHACGNLILQSLSRCISAAETGEIGIQELVDLMSDAIGKSVSDCGEVVSLGSDGVDEFTLKPVVNALPRVLSGEAHVVWFSDWSKFGIYETDFGWGKPAQAGVAPLHGGATTLLMENRGGDGIEAWVHLHKDDMPLFEKDEEISLFTS</sequence>
<dbReference type="Gene3D" id="3.30.559.10">
    <property type="entry name" value="Chloramphenicol acetyltransferase-like domain"/>
    <property type="match status" value="2"/>
</dbReference>
<dbReference type="InterPro" id="IPR023213">
    <property type="entry name" value="CAT-like_dom_sf"/>
</dbReference>
<evidence type="ECO:0000256" key="1">
    <source>
        <dbReference type="ARBA" id="ARBA00009861"/>
    </source>
</evidence>
<dbReference type="AlphaFoldDB" id="A0AAD4INX0"/>
<comment type="similarity">
    <text evidence="1">Belongs to the plant acyltransferase family.</text>
</comment>
<evidence type="ECO:0000313" key="5">
    <source>
        <dbReference type="Proteomes" id="UP001190926"/>
    </source>
</evidence>
<keyword evidence="3" id="KW-0012">Acyltransferase</keyword>
<dbReference type="GO" id="GO:0016746">
    <property type="term" value="F:acyltransferase activity"/>
    <property type="evidence" value="ECO:0007669"/>
    <property type="project" value="UniProtKB-KW"/>
</dbReference>
<organism evidence="4 5">
    <name type="scientific">Perilla frutescens var. hirtella</name>
    <name type="common">Perilla citriodora</name>
    <name type="synonym">Perilla setoyensis</name>
    <dbReference type="NCBI Taxonomy" id="608512"/>
    <lineage>
        <taxon>Eukaryota</taxon>
        <taxon>Viridiplantae</taxon>
        <taxon>Streptophyta</taxon>
        <taxon>Embryophyta</taxon>
        <taxon>Tracheophyta</taxon>
        <taxon>Spermatophyta</taxon>
        <taxon>Magnoliopsida</taxon>
        <taxon>eudicotyledons</taxon>
        <taxon>Gunneridae</taxon>
        <taxon>Pentapetalae</taxon>
        <taxon>asterids</taxon>
        <taxon>lamiids</taxon>
        <taxon>Lamiales</taxon>
        <taxon>Lamiaceae</taxon>
        <taxon>Nepetoideae</taxon>
        <taxon>Elsholtzieae</taxon>
        <taxon>Perilla</taxon>
    </lineage>
</organism>
<name>A0AAD4INX0_PERFH</name>
<dbReference type="PANTHER" id="PTHR31623:SF70">
    <property type="entry name" value="TRANSFERASE, CHLORAMPHENICOL ACETYLTRANSFERASE-LIKE DOMAIN PROTEIN"/>
    <property type="match status" value="1"/>
</dbReference>
<reference evidence="4 5" key="1">
    <citation type="journal article" date="2021" name="Nat. Commun.">
        <title>Incipient diploidization of the medicinal plant Perilla within 10,000 years.</title>
        <authorList>
            <person name="Zhang Y."/>
            <person name="Shen Q."/>
            <person name="Leng L."/>
            <person name="Zhang D."/>
            <person name="Chen S."/>
            <person name="Shi Y."/>
            <person name="Ning Z."/>
            <person name="Chen S."/>
        </authorList>
    </citation>
    <scope>NUCLEOTIDE SEQUENCE [LARGE SCALE GENOMIC DNA]</scope>
    <source>
        <strain evidence="5">cv. PC099</strain>
    </source>
</reference>
<proteinExistence type="inferred from homology"/>
<dbReference type="Pfam" id="PF02458">
    <property type="entry name" value="Transferase"/>
    <property type="match status" value="1"/>
</dbReference>
<dbReference type="Proteomes" id="UP001190926">
    <property type="component" value="Unassembled WGS sequence"/>
</dbReference>
<keyword evidence="2" id="KW-0808">Transferase</keyword>
<dbReference type="EMBL" id="SDAM02029570">
    <property type="protein sequence ID" value="KAH6756052.1"/>
    <property type="molecule type" value="Genomic_DNA"/>
</dbReference>